<evidence type="ECO:0000313" key="7">
    <source>
        <dbReference type="Proteomes" id="UP001314205"/>
    </source>
</evidence>
<evidence type="ECO:0000313" key="6">
    <source>
        <dbReference type="EMBL" id="CAK1586990.1"/>
    </source>
</evidence>
<protein>
    <recommendedName>
        <fullName evidence="5">Peptidase S1 domain-containing protein</fullName>
    </recommendedName>
</protein>
<evidence type="ECO:0000256" key="2">
    <source>
        <dbReference type="ARBA" id="ARBA00022801"/>
    </source>
</evidence>
<keyword evidence="2" id="KW-0378">Hydrolase</keyword>
<keyword evidence="1" id="KW-0645">Protease</keyword>
<keyword evidence="3" id="KW-0720">Serine protease</keyword>
<evidence type="ECO:0000256" key="1">
    <source>
        <dbReference type="ARBA" id="ARBA00022670"/>
    </source>
</evidence>
<evidence type="ECO:0000256" key="3">
    <source>
        <dbReference type="ARBA" id="ARBA00022825"/>
    </source>
</evidence>
<dbReference type="PANTHER" id="PTHR24276">
    <property type="entry name" value="POLYSERASE-RELATED"/>
    <property type="match status" value="1"/>
</dbReference>
<dbReference type="GO" id="GO:0004252">
    <property type="term" value="F:serine-type endopeptidase activity"/>
    <property type="evidence" value="ECO:0007669"/>
    <property type="project" value="InterPro"/>
</dbReference>
<evidence type="ECO:0000256" key="4">
    <source>
        <dbReference type="ARBA" id="ARBA00023157"/>
    </source>
</evidence>
<dbReference type="Pfam" id="PF00089">
    <property type="entry name" value="Trypsin"/>
    <property type="match status" value="1"/>
</dbReference>
<dbReference type="SUPFAM" id="SSF50494">
    <property type="entry name" value="Trypsin-like serine proteases"/>
    <property type="match status" value="1"/>
</dbReference>
<dbReference type="InterPro" id="IPR050430">
    <property type="entry name" value="Peptidase_S1"/>
</dbReference>
<dbReference type="Gene3D" id="2.40.10.10">
    <property type="entry name" value="Trypsin-like serine proteases"/>
    <property type="match status" value="1"/>
</dbReference>
<accession>A0AAV1KWS0</accession>
<dbReference type="InterPro" id="IPR043504">
    <property type="entry name" value="Peptidase_S1_PA_chymotrypsin"/>
</dbReference>
<dbReference type="PANTHER" id="PTHR24276:SF96">
    <property type="entry name" value="PEPTIDASE S1 DOMAIN-CONTAINING PROTEIN"/>
    <property type="match status" value="1"/>
</dbReference>
<dbReference type="InterPro" id="IPR001254">
    <property type="entry name" value="Trypsin_dom"/>
</dbReference>
<keyword evidence="4" id="KW-1015">Disulfide bond</keyword>
<reference evidence="6 7" key="1">
    <citation type="submission" date="2023-11" db="EMBL/GenBank/DDBJ databases">
        <authorList>
            <person name="Hedman E."/>
            <person name="Englund M."/>
            <person name="Stromberg M."/>
            <person name="Nyberg Akerstrom W."/>
            <person name="Nylinder S."/>
            <person name="Jareborg N."/>
            <person name="Kallberg Y."/>
            <person name="Kronander E."/>
        </authorList>
    </citation>
    <scope>NUCLEOTIDE SEQUENCE [LARGE SCALE GENOMIC DNA]</scope>
</reference>
<gene>
    <name evidence="6" type="ORF">PARMNEM_LOCUS7872</name>
</gene>
<dbReference type="SMART" id="SM00020">
    <property type="entry name" value="Tryp_SPc"/>
    <property type="match status" value="1"/>
</dbReference>
<name>A0AAV1KWS0_9NEOP</name>
<feature type="domain" description="Peptidase S1" evidence="5">
    <location>
        <begin position="5"/>
        <end position="262"/>
    </location>
</feature>
<keyword evidence="7" id="KW-1185">Reference proteome</keyword>
<proteinExistence type="predicted"/>
<organism evidence="6 7">
    <name type="scientific">Parnassius mnemosyne</name>
    <name type="common">clouded apollo</name>
    <dbReference type="NCBI Taxonomy" id="213953"/>
    <lineage>
        <taxon>Eukaryota</taxon>
        <taxon>Metazoa</taxon>
        <taxon>Ecdysozoa</taxon>
        <taxon>Arthropoda</taxon>
        <taxon>Hexapoda</taxon>
        <taxon>Insecta</taxon>
        <taxon>Pterygota</taxon>
        <taxon>Neoptera</taxon>
        <taxon>Endopterygota</taxon>
        <taxon>Lepidoptera</taxon>
        <taxon>Glossata</taxon>
        <taxon>Ditrysia</taxon>
        <taxon>Papilionoidea</taxon>
        <taxon>Papilionidae</taxon>
        <taxon>Parnassiinae</taxon>
        <taxon>Parnassini</taxon>
        <taxon>Parnassius</taxon>
        <taxon>Driopa</taxon>
    </lineage>
</organism>
<dbReference type="EMBL" id="CAVLGL010000081">
    <property type="protein sequence ID" value="CAK1586990.1"/>
    <property type="molecule type" value="Genomic_DNA"/>
</dbReference>
<dbReference type="PROSITE" id="PS50240">
    <property type="entry name" value="TRYPSIN_DOM"/>
    <property type="match status" value="1"/>
</dbReference>
<dbReference type="AlphaFoldDB" id="A0AAV1KWS0"/>
<comment type="caution">
    <text evidence="6">The sequence shown here is derived from an EMBL/GenBank/DDBJ whole genome shotgun (WGS) entry which is preliminary data.</text>
</comment>
<sequence length="304" mass="34075">MGAGQIGGIATLLDIDFENAAGFLGHTADVSEAQFVVYYLSHAMMFCAGVLLEAHVVLTPASCVVGEKYKFELYAGTHKFLENTGVSRQVHHICLHKGYNHTMRWKVCTSDNLALLILNQQFSFHMHENGAEYIVNRVRYGVAAPNGEARYKDRSCRFYGWGSRRNGFLIPLLINLYRLDVTVLPSENCHQMWNYKNKYLCIRQPACKSEKHGALCPDDLGSVVVCSGYVLGMMTSRLIDRPCGVGFTDLSKYNKFLTCGVDDSRDLVDHDVYMEFDTARPLMSLQTVSNGKSTKTKTTTPKKI</sequence>
<dbReference type="Proteomes" id="UP001314205">
    <property type="component" value="Unassembled WGS sequence"/>
</dbReference>
<evidence type="ECO:0000259" key="5">
    <source>
        <dbReference type="PROSITE" id="PS50240"/>
    </source>
</evidence>
<dbReference type="GO" id="GO:0006508">
    <property type="term" value="P:proteolysis"/>
    <property type="evidence" value="ECO:0007669"/>
    <property type="project" value="UniProtKB-KW"/>
</dbReference>
<dbReference type="InterPro" id="IPR009003">
    <property type="entry name" value="Peptidase_S1_PA"/>
</dbReference>